<feature type="compositionally biased region" description="Basic and acidic residues" evidence="10">
    <location>
        <begin position="20"/>
        <end position="35"/>
    </location>
</feature>
<comment type="caution">
    <text evidence="12">The sequence shown here is derived from an EMBL/GenBank/DDBJ whole genome shotgun (WGS) entry which is preliminary data.</text>
</comment>
<evidence type="ECO:0000256" key="10">
    <source>
        <dbReference type="SAM" id="MobiDB-lite"/>
    </source>
</evidence>
<keyword evidence="6" id="KW-0408">Iron</keyword>
<evidence type="ECO:0000256" key="5">
    <source>
        <dbReference type="ARBA" id="ARBA00022801"/>
    </source>
</evidence>
<reference evidence="12" key="1">
    <citation type="journal article" date="2015" name="Proc. Natl. Acad. Sci. U.S.A.">
        <title>Networks of energetic and metabolic interactions define dynamics in microbial communities.</title>
        <authorList>
            <person name="Embree M."/>
            <person name="Liu J.K."/>
            <person name="Al-Bassam M.M."/>
            <person name="Zengler K."/>
        </authorList>
    </citation>
    <scope>NUCLEOTIDE SEQUENCE</scope>
</reference>
<dbReference type="CDD" id="cd00056">
    <property type="entry name" value="ENDO3c"/>
    <property type="match status" value="1"/>
</dbReference>
<dbReference type="GO" id="GO:0006284">
    <property type="term" value="P:base-excision repair"/>
    <property type="evidence" value="ECO:0007669"/>
    <property type="project" value="InterPro"/>
</dbReference>
<name>A0A0W8G696_9ZZZZ</name>
<feature type="domain" description="HhH-GPD" evidence="11">
    <location>
        <begin position="131"/>
        <end position="290"/>
    </location>
</feature>
<organism evidence="12">
    <name type="scientific">hydrocarbon metagenome</name>
    <dbReference type="NCBI Taxonomy" id="938273"/>
    <lineage>
        <taxon>unclassified sequences</taxon>
        <taxon>metagenomes</taxon>
        <taxon>ecological metagenomes</taxon>
    </lineage>
</organism>
<dbReference type="EMBL" id="LNQE01000197">
    <property type="protein sequence ID" value="KUG28637.1"/>
    <property type="molecule type" value="Genomic_DNA"/>
</dbReference>
<dbReference type="InterPro" id="IPR011257">
    <property type="entry name" value="DNA_glycosylase"/>
</dbReference>
<dbReference type="SMART" id="SM00478">
    <property type="entry name" value="ENDO3c"/>
    <property type="match status" value="1"/>
</dbReference>
<keyword evidence="9" id="KW-0326">Glycosidase</keyword>
<evidence type="ECO:0000256" key="4">
    <source>
        <dbReference type="ARBA" id="ARBA00022763"/>
    </source>
</evidence>
<evidence type="ECO:0000313" key="12">
    <source>
        <dbReference type="EMBL" id="KUG28637.1"/>
    </source>
</evidence>
<protein>
    <submittedName>
        <fullName evidence="12">Endonuclease iii</fullName>
        <ecNumber evidence="12">4.2.99.18</ecNumber>
    </submittedName>
</protein>
<keyword evidence="12" id="KW-0255">Endonuclease</keyword>
<proteinExistence type="inferred from homology"/>
<feature type="region of interest" description="Disordered" evidence="10">
    <location>
        <begin position="12"/>
        <end position="92"/>
    </location>
</feature>
<evidence type="ECO:0000256" key="3">
    <source>
        <dbReference type="ARBA" id="ARBA00022723"/>
    </source>
</evidence>
<evidence type="ECO:0000256" key="1">
    <source>
        <dbReference type="ARBA" id="ARBA00008343"/>
    </source>
</evidence>
<evidence type="ECO:0000256" key="6">
    <source>
        <dbReference type="ARBA" id="ARBA00023004"/>
    </source>
</evidence>
<dbReference type="InterPro" id="IPR000445">
    <property type="entry name" value="HhH_motif"/>
</dbReference>
<dbReference type="Gene3D" id="1.10.1670.10">
    <property type="entry name" value="Helix-hairpin-Helix base-excision DNA repair enzymes (C-terminal)"/>
    <property type="match status" value="1"/>
</dbReference>
<dbReference type="SUPFAM" id="SSF48150">
    <property type="entry name" value="DNA-glycosylase"/>
    <property type="match status" value="1"/>
</dbReference>
<keyword evidence="7" id="KW-0411">Iron-sulfur</keyword>
<keyword evidence="3" id="KW-0479">Metal-binding</keyword>
<keyword evidence="5" id="KW-0378">Hydrolase</keyword>
<dbReference type="PANTHER" id="PTHR10359:SF19">
    <property type="entry name" value="DNA REPAIR GLYCOSYLASE MJ1434-RELATED"/>
    <property type="match status" value="1"/>
</dbReference>
<dbReference type="AlphaFoldDB" id="A0A0W8G696"/>
<keyword evidence="2" id="KW-0004">4Fe-4S</keyword>
<dbReference type="EC" id="4.2.99.18" evidence="12"/>
<evidence type="ECO:0000256" key="9">
    <source>
        <dbReference type="ARBA" id="ARBA00023295"/>
    </source>
</evidence>
<dbReference type="Gene3D" id="1.10.340.30">
    <property type="entry name" value="Hypothetical protein, domain 2"/>
    <property type="match status" value="1"/>
</dbReference>
<evidence type="ECO:0000256" key="8">
    <source>
        <dbReference type="ARBA" id="ARBA00023204"/>
    </source>
</evidence>
<dbReference type="GO" id="GO:0051539">
    <property type="term" value="F:4 iron, 4 sulfur cluster binding"/>
    <property type="evidence" value="ECO:0007669"/>
    <property type="project" value="UniProtKB-KW"/>
</dbReference>
<sequence length="309" mass="34020">MADSLFFSGGILSRCSRHGNTRDGRTRPLDDKAGRGEIPMGGPENSPGRPFPLTDAAIASKASRKRPARGLMRALPRAAPGSSRNPPTSRTSAMNRQSLLMNMFQAMLDHLGPSRWWPGETPFEVAVGAVLTQNASWTNVEQAIANLKSAGVFAPKAMFDLPEARLAELIRPSGYFRLKAGRLRNLLGFLKTECGFDITALAGRDLPATREKFLSVRGIGPETADSILLYALGYPTFVVDAYTRRLLARHGLVPEECGYEEMRDFFMDVLDPDPRLYNEYHALIVRTGKSWCKKSDGRCGECPLAPFLT</sequence>
<evidence type="ECO:0000259" key="11">
    <source>
        <dbReference type="SMART" id="SM00478"/>
    </source>
</evidence>
<keyword evidence="4" id="KW-0227">DNA damage</keyword>
<feature type="compositionally biased region" description="Polar residues" evidence="10">
    <location>
        <begin position="82"/>
        <end position="92"/>
    </location>
</feature>
<keyword evidence="8" id="KW-0234">DNA repair</keyword>
<comment type="similarity">
    <text evidence="1">Belongs to the Nth/MutY family.</text>
</comment>
<dbReference type="InterPro" id="IPR003265">
    <property type="entry name" value="HhH-GPD_domain"/>
</dbReference>
<keyword evidence="12" id="KW-0456">Lyase</keyword>
<evidence type="ECO:0000256" key="7">
    <source>
        <dbReference type="ARBA" id="ARBA00023014"/>
    </source>
</evidence>
<dbReference type="Pfam" id="PF00730">
    <property type="entry name" value="HhH-GPD"/>
    <property type="match status" value="1"/>
</dbReference>
<evidence type="ECO:0000256" key="2">
    <source>
        <dbReference type="ARBA" id="ARBA00022485"/>
    </source>
</evidence>
<dbReference type="GO" id="GO:0046872">
    <property type="term" value="F:metal ion binding"/>
    <property type="evidence" value="ECO:0007669"/>
    <property type="project" value="UniProtKB-KW"/>
</dbReference>
<dbReference type="InterPro" id="IPR023170">
    <property type="entry name" value="HhH_base_excis_C"/>
</dbReference>
<dbReference type="GO" id="GO:0140078">
    <property type="term" value="F:class I DNA-(apurinic or apyrimidinic site) endonuclease activity"/>
    <property type="evidence" value="ECO:0007669"/>
    <property type="project" value="UniProtKB-EC"/>
</dbReference>
<keyword evidence="12" id="KW-0540">Nuclease</keyword>
<gene>
    <name evidence="12" type="ORF">ASZ90_001489</name>
</gene>
<accession>A0A0W8G696</accession>
<dbReference type="PANTHER" id="PTHR10359">
    <property type="entry name" value="A/G-SPECIFIC ADENINE GLYCOSYLASE/ENDONUCLEASE III"/>
    <property type="match status" value="1"/>
</dbReference>
<dbReference type="GO" id="GO:0003677">
    <property type="term" value="F:DNA binding"/>
    <property type="evidence" value="ECO:0007669"/>
    <property type="project" value="InterPro"/>
</dbReference>
<dbReference type="Pfam" id="PF00633">
    <property type="entry name" value="HHH"/>
    <property type="match status" value="1"/>
</dbReference>
<dbReference type="GO" id="GO:0019104">
    <property type="term" value="F:DNA N-glycosylase activity"/>
    <property type="evidence" value="ECO:0007669"/>
    <property type="project" value="UniProtKB-ARBA"/>
</dbReference>